<reference evidence="3" key="1">
    <citation type="journal article" date="2019" name="Int. J. Syst. Evol. Microbiol.">
        <title>The Global Catalogue of Microorganisms (GCM) 10K type strain sequencing project: providing services to taxonomists for standard genome sequencing and annotation.</title>
        <authorList>
            <consortium name="The Broad Institute Genomics Platform"/>
            <consortium name="The Broad Institute Genome Sequencing Center for Infectious Disease"/>
            <person name="Wu L."/>
            <person name="Ma J."/>
        </authorList>
    </citation>
    <scope>NUCLEOTIDE SEQUENCE [LARGE SCALE GENOMIC DNA]</scope>
    <source>
        <strain evidence="3">NBRC 110633</strain>
    </source>
</reference>
<protein>
    <recommendedName>
        <fullName evidence="1">RiboL-PSP-HEPN domain-containing protein</fullName>
    </recommendedName>
</protein>
<accession>A0ABQ5Y4K7</accession>
<keyword evidence="3" id="KW-1185">Reference proteome</keyword>
<name>A0ABQ5Y4K7_9VIBR</name>
<dbReference type="RefSeq" id="WP_045395937.1">
    <property type="nucleotide sequence ID" value="NZ_BBLD01000004.1"/>
</dbReference>
<organism evidence="2 3">
    <name type="scientific">Vibrio hyugaensis</name>
    <dbReference type="NCBI Taxonomy" id="1534743"/>
    <lineage>
        <taxon>Bacteria</taxon>
        <taxon>Pseudomonadati</taxon>
        <taxon>Pseudomonadota</taxon>
        <taxon>Gammaproteobacteria</taxon>
        <taxon>Vibrionales</taxon>
        <taxon>Vibrionaceae</taxon>
        <taxon>Vibrio</taxon>
    </lineage>
</organism>
<proteinExistence type="predicted"/>
<sequence>MKIDLRKSPLQMFSRQLVRLKYVQHIQNDLDIETTHKFNSKIRYLNQTYVFHLVAYWQDFVESLVRRKLADITPDCGADPLDDSLPQNVENKLRWFNTPNTKNIDQLLKDTLGLTEATTCWNSEGLSRDEAKERLDGILLSRHQIAHTGVTSKKLSYESNFGDMEFIFQLATHLQKAVDEHIV</sequence>
<dbReference type="Pfam" id="PF18735">
    <property type="entry name" value="HEPN_RiboL-PSP"/>
    <property type="match status" value="1"/>
</dbReference>
<gene>
    <name evidence="2" type="ORF">GCM10007906_26030</name>
</gene>
<dbReference type="EMBL" id="BSOE01000049">
    <property type="protein sequence ID" value="GLR05015.1"/>
    <property type="molecule type" value="Genomic_DNA"/>
</dbReference>
<evidence type="ECO:0000259" key="1">
    <source>
        <dbReference type="Pfam" id="PF18735"/>
    </source>
</evidence>
<feature type="domain" description="RiboL-PSP-HEPN" evidence="1">
    <location>
        <begin position="22"/>
        <end position="182"/>
    </location>
</feature>
<evidence type="ECO:0000313" key="3">
    <source>
        <dbReference type="Proteomes" id="UP001156669"/>
    </source>
</evidence>
<dbReference type="InterPro" id="IPR041519">
    <property type="entry name" value="HEPN_RiboL-PSP"/>
</dbReference>
<dbReference type="Proteomes" id="UP001156669">
    <property type="component" value="Unassembled WGS sequence"/>
</dbReference>
<comment type="caution">
    <text evidence="2">The sequence shown here is derived from an EMBL/GenBank/DDBJ whole genome shotgun (WGS) entry which is preliminary data.</text>
</comment>
<evidence type="ECO:0000313" key="2">
    <source>
        <dbReference type="EMBL" id="GLR05015.1"/>
    </source>
</evidence>